<feature type="transmembrane region" description="Helical" evidence="1">
    <location>
        <begin position="86"/>
        <end position="107"/>
    </location>
</feature>
<keyword evidence="1" id="KW-0812">Transmembrane</keyword>
<evidence type="ECO:0008006" key="4">
    <source>
        <dbReference type="Google" id="ProtNLM"/>
    </source>
</evidence>
<dbReference type="Proteomes" id="UP000036356">
    <property type="component" value="Unassembled WGS sequence"/>
</dbReference>
<evidence type="ECO:0000313" key="3">
    <source>
        <dbReference type="Proteomes" id="UP000036356"/>
    </source>
</evidence>
<accession>A0A0J1FRD8</accession>
<feature type="transmembrane region" description="Helical" evidence="1">
    <location>
        <begin position="113"/>
        <end position="134"/>
    </location>
</feature>
<dbReference type="InterPro" id="IPR019206">
    <property type="entry name" value="DUF2085_TM"/>
</dbReference>
<dbReference type="Pfam" id="PF09858">
    <property type="entry name" value="DUF2085"/>
    <property type="match status" value="1"/>
</dbReference>
<keyword evidence="1" id="KW-0472">Membrane</keyword>
<proteinExistence type="predicted"/>
<feature type="transmembrane region" description="Helical" evidence="1">
    <location>
        <begin position="56"/>
        <end position="74"/>
    </location>
</feature>
<evidence type="ECO:0000256" key="1">
    <source>
        <dbReference type="SAM" id="Phobius"/>
    </source>
</evidence>
<dbReference type="PATRIC" id="fig|476652.3.peg.2151"/>
<name>A0A0J1FRD8_9FIRM</name>
<reference evidence="2 3" key="1">
    <citation type="submission" date="2015-06" db="EMBL/GenBank/DDBJ databases">
        <title>Draft genome of the moderately acidophilic sulfate reducer Candidatus Desulfosporosinus acididurans strain M1.</title>
        <authorList>
            <person name="Poehlein A."/>
            <person name="Petzsch P."/>
            <person name="Johnson B.D."/>
            <person name="Schloemann M."/>
            <person name="Daniel R."/>
            <person name="Muehling M."/>
        </authorList>
    </citation>
    <scope>NUCLEOTIDE SEQUENCE [LARGE SCALE GENOMIC DNA]</scope>
    <source>
        <strain evidence="2 3">M1</strain>
    </source>
</reference>
<comment type="caution">
    <text evidence="2">The sequence shown here is derived from an EMBL/GenBank/DDBJ whole genome shotgun (WGS) entry which is preliminary data.</text>
</comment>
<organism evidence="2 3">
    <name type="scientific">Desulfosporosinus acididurans</name>
    <dbReference type="NCBI Taxonomy" id="476652"/>
    <lineage>
        <taxon>Bacteria</taxon>
        <taxon>Bacillati</taxon>
        <taxon>Bacillota</taxon>
        <taxon>Clostridia</taxon>
        <taxon>Eubacteriales</taxon>
        <taxon>Desulfitobacteriaceae</taxon>
        <taxon>Desulfosporosinus</taxon>
    </lineage>
</organism>
<sequence length="161" mass="18668">MMFSLRYLFFAHHPPCQLDRTFEIPFGNRKIVLCARCTAQYTALILYLLVARRTLVFDYWVIALLPLGASIDWLTQALEWRLSNNILRSITGGLFGVWLGISIQALWLRQKELIIFLLIQSGFYLFGVLGTLALRPGSLNRYLEPYEMFVREYVQQKAKSG</sequence>
<evidence type="ECO:0000313" key="2">
    <source>
        <dbReference type="EMBL" id="KLU66039.1"/>
    </source>
</evidence>
<gene>
    <name evidence="2" type="ORF">DEAC_c20780</name>
</gene>
<dbReference type="AlphaFoldDB" id="A0A0J1FRD8"/>
<dbReference type="EMBL" id="LDZY01000006">
    <property type="protein sequence ID" value="KLU66039.1"/>
    <property type="molecule type" value="Genomic_DNA"/>
</dbReference>
<protein>
    <recommendedName>
        <fullName evidence="4">DUF2085 domain-containing protein</fullName>
    </recommendedName>
</protein>
<keyword evidence="3" id="KW-1185">Reference proteome</keyword>
<dbReference type="STRING" id="476652.DEAC_c20780"/>
<keyword evidence="1" id="KW-1133">Transmembrane helix</keyword>